<dbReference type="GeneID" id="105117627"/>
<evidence type="ECO:0000313" key="2">
    <source>
        <dbReference type="Proteomes" id="UP000694918"/>
    </source>
</evidence>
<dbReference type="CDD" id="cd03185">
    <property type="entry name" value="GST_C_Tau"/>
    <property type="match status" value="1"/>
</dbReference>
<dbReference type="InterPro" id="IPR004046">
    <property type="entry name" value="GST_C"/>
</dbReference>
<reference evidence="3" key="1">
    <citation type="submission" date="2025-08" db="UniProtKB">
        <authorList>
            <consortium name="RefSeq"/>
        </authorList>
    </citation>
    <scope>IDENTIFICATION</scope>
</reference>
<name>A0AAJ6TMP3_POPEU</name>
<dbReference type="GO" id="GO:0006749">
    <property type="term" value="P:glutathione metabolic process"/>
    <property type="evidence" value="ECO:0007669"/>
    <property type="project" value="InterPro"/>
</dbReference>
<dbReference type="InterPro" id="IPR045073">
    <property type="entry name" value="Omega/Tau-like"/>
</dbReference>
<dbReference type="GO" id="GO:0004364">
    <property type="term" value="F:glutathione transferase activity"/>
    <property type="evidence" value="ECO:0007669"/>
    <property type="project" value="InterPro"/>
</dbReference>
<dbReference type="RefSeq" id="XP_011013659.1">
    <property type="nucleotide sequence ID" value="XM_011015357.1"/>
</dbReference>
<dbReference type="AlphaFoldDB" id="A0AAJ6TMP3"/>
<dbReference type="Proteomes" id="UP000694918">
    <property type="component" value="Unplaced"/>
</dbReference>
<protein>
    <submittedName>
        <fullName evidence="3">Probable glutathione S-transferase</fullName>
    </submittedName>
</protein>
<dbReference type="PANTHER" id="PTHR11260:SF781">
    <property type="entry name" value="GLUTATHIONE S-TRANSFERASE U19"/>
    <property type="match status" value="1"/>
</dbReference>
<organism evidence="2 3">
    <name type="scientific">Populus euphratica</name>
    <name type="common">Euphrates poplar</name>
    <dbReference type="NCBI Taxonomy" id="75702"/>
    <lineage>
        <taxon>Eukaryota</taxon>
        <taxon>Viridiplantae</taxon>
        <taxon>Streptophyta</taxon>
        <taxon>Embryophyta</taxon>
        <taxon>Tracheophyta</taxon>
        <taxon>Spermatophyta</taxon>
        <taxon>Magnoliopsida</taxon>
        <taxon>eudicotyledons</taxon>
        <taxon>Gunneridae</taxon>
        <taxon>Pentapetalae</taxon>
        <taxon>rosids</taxon>
        <taxon>fabids</taxon>
        <taxon>Malpighiales</taxon>
        <taxon>Salicaceae</taxon>
        <taxon>Saliceae</taxon>
        <taxon>Populus</taxon>
    </lineage>
</organism>
<dbReference type="FunFam" id="1.20.1050.10:FF:000018">
    <property type="entry name" value="Glutathione S-transferase U20"/>
    <property type="match status" value="1"/>
</dbReference>
<accession>A0AAJ6TMP3</accession>
<dbReference type="PROSITE" id="PS50405">
    <property type="entry name" value="GST_CTER"/>
    <property type="match status" value="1"/>
</dbReference>
<dbReference type="Pfam" id="PF00043">
    <property type="entry name" value="GST_C"/>
    <property type="match status" value="1"/>
</dbReference>
<dbReference type="InterPro" id="IPR045074">
    <property type="entry name" value="GST_C_Tau"/>
</dbReference>
<keyword evidence="2" id="KW-1185">Reference proteome</keyword>
<dbReference type="SUPFAM" id="SSF47616">
    <property type="entry name" value="GST C-terminal domain-like"/>
    <property type="match status" value="1"/>
</dbReference>
<evidence type="ECO:0000313" key="3">
    <source>
        <dbReference type="RefSeq" id="XP_011013659.1"/>
    </source>
</evidence>
<dbReference type="GO" id="GO:0005737">
    <property type="term" value="C:cytoplasm"/>
    <property type="evidence" value="ECO:0007669"/>
    <property type="project" value="TreeGrafter"/>
</dbReference>
<evidence type="ECO:0000259" key="1">
    <source>
        <dbReference type="PROSITE" id="PS50405"/>
    </source>
</evidence>
<proteinExistence type="predicted"/>
<dbReference type="InterPro" id="IPR036282">
    <property type="entry name" value="Glutathione-S-Trfase_C_sf"/>
</dbReference>
<dbReference type="Gene3D" id="1.20.1050.10">
    <property type="match status" value="1"/>
</dbReference>
<sequence>MTGFWADFIDKKIYDLGRKIWTTKGEDQESDKKDFIDSFKLLEGELGDKSYYGGETLGYVDVALLPFHCWFYAYETIGNFNIEADCPKLIAYCKRCLQKESVSKSFEDPHKVSVFVVIMRKTLGLEQCAICCACAPYTLPFETPPEATHEATPSNEG</sequence>
<dbReference type="KEGG" id="peu:105117627"/>
<dbReference type="InterPro" id="IPR010987">
    <property type="entry name" value="Glutathione-S-Trfase_C-like"/>
</dbReference>
<gene>
    <name evidence="3" type="primary">LOC105117627</name>
</gene>
<dbReference type="PANTHER" id="PTHR11260">
    <property type="entry name" value="GLUTATHIONE S-TRANSFERASE, GST, SUPERFAMILY, GST DOMAIN CONTAINING"/>
    <property type="match status" value="1"/>
</dbReference>
<feature type="domain" description="GST C-terminal" evidence="1">
    <location>
        <begin position="1"/>
        <end position="115"/>
    </location>
</feature>